<dbReference type="InterPro" id="IPR018728">
    <property type="entry name" value="DUF2268"/>
</dbReference>
<accession>A0A919BJA8</accession>
<sequence>MPTKITILNASGKFSRVLDLLESRAQRSLADIKAHIELPNIDIVISPCSDEYKTESGILGCVSSQYVIDILLDADHANLVDIINRELTAVIAHELHHVIRQSAGIKNKNLIENLITEGLACHFETKFNGNTTPRFFDEIKQYDWRDLFHQMKPHLQDIDFDYPVYFAGKDTKQFPNRAGYWVGFNLVSQYISKHGGCAVSLVASTAEELRI</sequence>
<dbReference type="Pfam" id="PF10026">
    <property type="entry name" value="DUF2268"/>
    <property type="match status" value="1"/>
</dbReference>
<evidence type="ECO:0000259" key="1">
    <source>
        <dbReference type="Pfam" id="PF10026"/>
    </source>
</evidence>
<evidence type="ECO:0000313" key="2">
    <source>
        <dbReference type="EMBL" id="GHF91591.1"/>
    </source>
</evidence>
<proteinExistence type="predicted"/>
<reference evidence="2" key="1">
    <citation type="journal article" date="2014" name="Int. J. Syst. Evol. Microbiol.">
        <title>Complete genome sequence of Corynebacterium casei LMG S-19264T (=DSM 44701T), isolated from a smear-ripened cheese.</title>
        <authorList>
            <consortium name="US DOE Joint Genome Institute (JGI-PGF)"/>
            <person name="Walter F."/>
            <person name="Albersmeier A."/>
            <person name="Kalinowski J."/>
            <person name="Ruckert C."/>
        </authorList>
    </citation>
    <scope>NUCLEOTIDE SEQUENCE</scope>
    <source>
        <strain evidence="2">KCTC 42731</strain>
    </source>
</reference>
<comment type="caution">
    <text evidence="2">The sequence shown here is derived from an EMBL/GenBank/DDBJ whole genome shotgun (WGS) entry which is preliminary data.</text>
</comment>
<dbReference type="Proteomes" id="UP000623842">
    <property type="component" value="Unassembled WGS sequence"/>
</dbReference>
<organism evidence="2 3">
    <name type="scientific">Thalassotalea marina</name>
    <dbReference type="NCBI Taxonomy" id="1673741"/>
    <lineage>
        <taxon>Bacteria</taxon>
        <taxon>Pseudomonadati</taxon>
        <taxon>Pseudomonadota</taxon>
        <taxon>Gammaproteobacteria</taxon>
        <taxon>Alteromonadales</taxon>
        <taxon>Colwelliaceae</taxon>
        <taxon>Thalassotalea</taxon>
    </lineage>
</organism>
<dbReference type="AlphaFoldDB" id="A0A919BJA8"/>
<keyword evidence="3" id="KW-1185">Reference proteome</keyword>
<dbReference type="EMBL" id="BNCK01000004">
    <property type="protein sequence ID" value="GHF91591.1"/>
    <property type="molecule type" value="Genomic_DNA"/>
</dbReference>
<protein>
    <recommendedName>
        <fullName evidence="1">DUF2268 domain-containing protein</fullName>
    </recommendedName>
</protein>
<feature type="domain" description="DUF2268" evidence="1">
    <location>
        <begin position="23"/>
        <end position="209"/>
    </location>
</feature>
<name>A0A919BJA8_9GAMM</name>
<reference evidence="2" key="2">
    <citation type="submission" date="2020-09" db="EMBL/GenBank/DDBJ databases">
        <authorList>
            <person name="Sun Q."/>
            <person name="Kim S."/>
        </authorList>
    </citation>
    <scope>NUCLEOTIDE SEQUENCE</scope>
    <source>
        <strain evidence="2">KCTC 42731</strain>
    </source>
</reference>
<gene>
    <name evidence="2" type="ORF">GCM10017161_19330</name>
</gene>
<evidence type="ECO:0000313" key="3">
    <source>
        <dbReference type="Proteomes" id="UP000623842"/>
    </source>
</evidence>
<dbReference type="RefSeq" id="WP_189769789.1">
    <property type="nucleotide sequence ID" value="NZ_BNCK01000004.1"/>
</dbReference>